<comment type="caution">
    <text evidence="2">The sequence shown here is derived from an EMBL/GenBank/DDBJ whole genome shotgun (WGS) entry which is preliminary data.</text>
</comment>
<dbReference type="EMBL" id="QHJW02000025">
    <property type="protein sequence ID" value="RRO08021.1"/>
    <property type="molecule type" value="Genomic_DNA"/>
</dbReference>
<keyword evidence="1" id="KW-0732">Signal</keyword>
<evidence type="ECO:0000256" key="1">
    <source>
        <dbReference type="SAM" id="SignalP"/>
    </source>
</evidence>
<name>A0A3R8Q9Q5_9GAMM</name>
<proteinExistence type="predicted"/>
<reference evidence="2" key="1">
    <citation type="submission" date="2018-11" db="EMBL/GenBank/DDBJ databases">
        <title>Draft genome sequences of proposed Pectobacterium aquaticum sp. nov. isolated in France from fresh water.</title>
        <authorList>
            <person name="Pedron J."/>
            <person name="Barny M.A."/>
        </authorList>
    </citation>
    <scope>NUCLEOTIDE SEQUENCE [LARGE SCALE GENOMIC DNA]</scope>
    <source>
        <strain evidence="2">A35-S23-M15</strain>
    </source>
</reference>
<dbReference type="Gene3D" id="3.40.630.40">
    <property type="entry name" value="Zn-dependent exopeptidases"/>
    <property type="match status" value="1"/>
</dbReference>
<feature type="signal peptide" evidence="1">
    <location>
        <begin position="1"/>
        <end position="25"/>
    </location>
</feature>
<dbReference type="PROSITE" id="PS51257">
    <property type="entry name" value="PROKAR_LIPOPROTEIN"/>
    <property type="match status" value="1"/>
</dbReference>
<keyword evidence="3" id="KW-1185">Reference proteome</keyword>
<sequence length="260" mass="28876">MKELLNIALIRRFTVIALFIFSASACSLNQGNSYFEKALLTPEQINEAIVYQKDADKNSDVKPKEGEKWFNVILGQEPIIISAPHATEPFRDGKYRFSDGGGTAALAIMLGKLTGSTVIYTTKASPSDPNYYDNNDYKARLAELIKSKKPKLIIDIHGSHPYRPYDVDIGTMKGKSLLGKDELVTKLIASLRNEGISNYSNNYFAASKNETVTKFGAAHGVPTIQLEVNSVWMVPSEGNYESHRFAQLLQGMVRYVNSVK</sequence>
<evidence type="ECO:0000313" key="3">
    <source>
        <dbReference type="Proteomes" id="UP000256817"/>
    </source>
</evidence>
<organism evidence="2 3">
    <name type="scientific">Pectobacterium aquaticum</name>
    <dbReference type="NCBI Taxonomy" id="2204145"/>
    <lineage>
        <taxon>Bacteria</taxon>
        <taxon>Pseudomonadati</taxon>
        <taxon>Pseudomonadota</taxon>
        <taxon>Gammaproteobacteria</taxon>
        <taxon>Enterobacterales</taxon>
        <taxon>Pectobacteriaceae</taxon>
        <taxon>Pectobacterium</taxon>
    </lineage>
</organism>
<feature type="chain" id="PRO_5047157704" evidence="1">
    <location>
        <begin position="26"/>
        <end position="260"/>
    </location>
</feature>
<dbReference type="RefSeq" id="WP_125233399.1">
    <property type="nucleotide sequence ID" value="NZ_JADOYB010000034.1"/>
</dbReference>
<dbReference type="SUPFAM" id="SSF53187">
    <property type="entry name" value="Zn-dependent exopeptidases"/>
    <property type="match status" value="1"/>
</dbReference>
<accession>A0A3R8Q9Q5</accession>
<protein>
    <submittedName>
        <fullName evidence="2">Ketol-acid reductoisomerase</fullName>
    </submittedName>
</protein>
<evidence type="ECO:0000313" key="2">
    <source>
        <dbReference type="EMBL" id="RRO08021.1"/>
    </source>
</evidence>
<dbReference type="Proteomes" id="UP000256817">
    <property type="component" value="Unassembled WGS sequence"/>
</dbReference>
<gene>
    <name evidence="2" type="ORF">DMB85_011815</name>
</gene>